<evidence type="ECO:0000313" key="2">
    <source>
        <dbReference type="Proteomes" id="UP000029867"/>
    </source>
</evidence>
<dbReference type="VEuPathDB" id="FungiDB:C5L36_0A13070"/>
<dbReference type="AlphaFoldDB" id="A0A099P6J0"/>
<evidence type="ECO:0000313" key="1">
    <source>
        <dbReference type="EMBL" id="KGK40678.1"/>
    </source>
</evidence>
<dbReference type="HOGENOM" id="CLU_515856_0_0_1"/>
<dbReference type="Proteomes" id="UP000029867">
    <property type="component" value="Unassembled WGS sequence"/>
</dbReference>
<proteinExistence type="predicted"/>
<gene>
    <name evidence="1" type="ORF">JL09_g274</name>
</gene>
<name>A0A099P6J0_PICKU</name>
<protein>
    <submittedName>
        <fullName evidence="1">Uncharacterized protein</fullName>
    </submittedName>
</protein>
<comment type="caution">
    <text evidence="1">The sequence shown here is derived from an EMBL/GenBank/DDBJ whole genome shotgun (WGS) entry which is preliminary data.</text>
</comment>
<reference evidence="2" key="1">
    <citation type="journal article" date="2014" name="Microb. Cell Fact.">
        <title>Exploiting Issatchenkia orientalis SD108 for succinic acid production.</title>
        <authorList>
            <person name="Xiao H."/>
            <person name="Shao Z."/>
            <person name="Jiang Y."/>
            <person name="Dole S."/>
            <person name="Zhao H."/>
        </authorList>
    </citation>
    <scope>NUCLEOTIDE SEQUENCE [LARGE SCALE GENOMIC DNA]</scope>
    <source>
        <strain evidence="2">SD108</strain>
    </source>
</reference>
<sequence>MVIKEVSQNDALDLTASEVSSDECDEIMELLKNPPKGQKKIDLEVPTQVKAKSGAANNARAKQKGTGKDIVSQLNSHMQSSLDKELGFSINKALAKSASDDLVKSKAFQIINHDIERERAIRGILCEETEINYRLQQNEETIERWIAVNVDPKVLRQGSDNTSKYGLWLAKLRKTLYEIASESNQAISCDILNEKILEFPEYCKFKAFVHTGSCKYEIDDALYFFKRNCVQTLIDTLDIQFVESYKGKRESLVLKKVLDDLGFDTRLLNGKYSKQAFDNKARIPPLGCGLQVLKFVKIIESVEFDFVTTLKSLILMSLDENLEVDTYRYNYKGNKYTGREIAIKKIEEYWGKCEMINGILMDLFSENVKLWHKFINSIQISYMEELRLFKSKLILKFLDVNNIIEDISIDQNFQSFRKPEEVMRCVHNYLKTISNKCLPGGREEVIEATYMNMSMIKELMIVNDSVLKSWRVKDEETYRAILKSIHKIKNNFFQNYRGSFNSKIPECKRLLEFMYYEISEIEVEDFFC</sequence>
<dbReference type="EMBL" id="JQFK01000001">
    <property type="protein sequence ID" value="KGK40678.1"/>
    <property type="molecule type" value="Genomic_DNA"/>
</dbReference>
<organism evidence="1 2">
    <name type="scientific">Pichia kudriavzevii</name>
    <name type="common">Yeast</name>
    <name type="synonym">Issatchenkia orientalis</name>
    <dbReference type="NCBI Taxonomy" id="4909"/>
    <lineage>
        <taxon>Eukaryota</taxon>
        <taxon>Fungi</taxon>
        <taxon>Dikarya</taxon>
        <taxon>Ascomycota</taxon>
        <taxon>Saccharomycotina</taxon>
        <taxon>Pichiomycetes</taxon>
        <taxon>Pichiales</taxon>
        <taxon>Pichiaceae</taxon>
        <taxon>Pichia</taxon>
    </lineage>
</organism>
<accession>A0A099P6J0</accession>